<evidence type="ECO:0000313" key="3">
    <source>
        <dbReference type="Proteomes" id="UP001081071"/>
    </source>
</evidence>
<evidence type="ECO:0000256" key="1">
    <source>
        <dbReference type="SAM" id="MobiDB-lite"/>
    </source>
</evidence>
<proteinExistence type="predicted"/>
<dbReference type="EMBL" id="JAPWIJ010000006">
    <property type="protein sequence ID" value="MCZ4519894.1"/>
    <property type="molecule type" value="Genomic_DNA"/>
</dbReference>
<sequence>MSPSKDGTELDASEQAPGGPLEVAPERLEKFAPGLSTELMELIQKTAEMEMAEIDATSKRRSSAAPYPRGRVLQVQ</sequence>
<accession>A0ABT4MFY0</accession>
<keyword evidence="3" id="KW-1185">Reference proteome</keyword>
<evidence type="ECO:0008006" key="4">
    <source>
        <dbReference type="Google" id="ProtNLM"/>
    </source>
</evidence>
<gene>
    <name evidence="2" type="ORF">O4220_15375</name>
</gene>
<dbReference type="RefSeq" id="WP_269605662.1">
    <property type="nucleotide sequence ID" value="NZ_JAPWIJ010000006.1"/>
</dbReference>
<protein>
    <recommendedName>
        <fullName evidence="4">Transposase</fullName>
    </recommendedName>
</protein>
<evidence type="ECO:0000313" key="2">
    <source>
        <dbReference type="EMBL" id="MCZ4519894.1"/>
    </source>
</evidence>
<feature type="region of interest" description="Disordered" evidence="1">
    <location>
        <begin position="1"/>
        <end position="24"/>
    </location>
</feature>
<name>A0ABT4MFY0_9NOCA</name>
<feature type="region of interest" description="Disordered" evidence="1">
    <location>
        <begin position="54"/>
        <end position="76"/>
    </location>
</feature>
<reference evidence="2" key="1">
    <citation type="submission" date="2022-12" db="EMBL/GenBank/DDBJ databases">
        <authorList>
            <person name="Krivoruchko A.V."/>
            <person name="Elkin A."/>
        </authorList>
    </citation>
    <scope>NUCLEOTIDE SEQUENCE</scope>
    <source>
        <strain evidence="2">IEGM 1391</strain>
    </source>
</reference>
<organism evidence="2 3">
    <name type="scientific">Rhodococcus ruber</name>
    <dbReference type="NCBI Taxonomy" id="1830"/>
    <lineage>
        <taxon>Bacteria</taxon>
        <taxon>Bacillati</taxon>
        <taxon>Actinomycetota</taxon>
        <taxon>Actinomycetes</taxon>
        <taxon>Mycobacteriales</taxon>
        <taxon>Nocardiaceae</taxon>
        <taxon>Rhodococcus</taxon>
    </lineage>
</organism>
<comment type="caution">
    <text evidence="2">The sequence shown here is derived from an EMBL/GenBank/DDBJ whole genome shotgun (WGS) entry which is preliminary data.</text>
</comment>
<dbReference type="Proteomes" id="UP001081071">
    <property type="component" value="Unassembled WGS sequence"/>
</dbReference>